<dbReference type="Gene3D" id="3.40.33.10">
    <property type="entry name" value="CAP"/>
    <property type="match status" value="1"/>
</dbReference>
<reference evidence="2" key="1">
    <citation type="submission" date="2022-06" db="EMBL/GenBank/DDBJ databases">
        <title>Sneathiella actinostolidae sp. nov., isolated from a sea anemonein the Western Pacific Ocean.</title>
        <authorList>
            <person name="Wei M.J."/>
        </authorList>
    </citation>
    <scope>NUCLEOTIDE SEQUENCE</scope>
    <source>
        <strain evidence="2">PHK-P5</strain>
    </source>
</reference>
<accession>A0ABY4VYV0</accession>
<dbReference type="EMBL" id="CP098747">
    <property type="protein sequence ID" value="USG60111.1"/>
    <property type="molecule type" value="Genomic_DNA"/>
</dbReference>
<dbReference type="CDD" id="cd05379">
    <property type="entry name" value="CAP_bacterial"/>
    <property type="match status" value="1"/>
</dbReference>
<evidence type="ECO:0000313" key="3">
    <source>
        <dbReference type="Proteomes" id="UP001056291"/>
    </source>
</evidence>
<evidence type="ECO:0000313" key="2">
    <source>
        <dbReference type="EMBL" id="USG60111.1"/>
    </source>
</evidence>
<feature type="domain" description="SCP" evidence="1">
    <location>
        <begin position="9"/>
        <end position="125"/>
    </location>
</feature>
<evidence type="ECO:0000259" key="1">
    <source>
        <dbReference type="Pfam" id="PF00188"/>
    </source>
</evidence>
<dbReference type="Proteomes" id="UP001056291">
    <property type="component" value="Chromosome"/>
</dbReference>
<name>A0ABY4VYV0_9PROT</name>
<protein>
    <submittedName>
        <fullName evidence="2">CAP domain-containing protein</fullName>
    </submittedName>
</protein>
<proteinExistence type="predicted"/>
<dbReference type="RefSeq" id="WP_251932918.1">
    <property type="nucleotide sequence ID" value="NZ_CP098747.1"/>
</dbReference>
<dbReference type="PANTHER" id="PTHR31157">
    <property type="entry name" value="SCP DOMAIN-CONTAINING PROTEIN"/>
    <property type="match status" value="1"/>
</dbReference>
<dbReference type="SUPFAM" id="SSF55797">
    <property type="entry name" value="PR-1-like"/>
    <property type="match status" value="1"/>
</dbReference>
<dbReference type="InterPro" id="IPR035940">
    <property type="entry name" value="CAP_sf"/>
</dbReference>
<dbReference type="PANTHER" id="PTHR31157:SF1">
    <property type="entry name" value="SCP DOMAIN-CONTAINING PROTEIN"/>
    <property type="match status" value="1"/>
</dbReference>
<dbReference type="Pfam" id="PF00188">
    <property type="entry name" value="CAP"/>
    <property type="match status" value="1"/>
</dbReference>
<dbReference type="InterPro" id="IPR014044">
    <property type="entry name" value="CAP_dom"/>
</dbReference>
<keyword evidence="3" id="KW-1185">Reference proteome</keyword>
<sequence>MTLITTITNTLNTERQKKNLLPLTLDKRLMETAQQHAEFMEKKQALTHSGAKILTLHPALSSPVQASEIADRIRATGYLFSVAAENIALGAVDAAGLIRLWMNSPPHRDNILNTHITNMGIGFSEPGRPETDILRYWSLSLAAPIKTVP</sequence>
<organism evidence="2 3">
    <name type="scientific">Sneathiella marina</name>
    <dbReference type="NCBI Taxonomy" id="2950108"/>
    <lineage>
        <taxon>Bacteria</taxon>
        <taxon>Pseudomonadati</taxon>
        <taxon>Pseudomonadota</taxon>
        <taxon>Alphaproteobacteria</taxon>
        <taxon>Sneathiellales</taxon>
        <taxon>Sneathiellaceae</taxon>
        <taxon>Sneathiella</taxon>
    </lineage>
</organism>
<gene>
    <name evidence="2" type="ORF">NBZ79_13095</name>
</gene>